<proteinExistence type="predicted"/>
<dbReference type="OrthoDB" id="10634763at2759"/>
<organism evidence="2 3">
    <name type="scientific">Coprinellus micaceus</name>
    <name type="common">Glistening ink-cap mushroom</name>
    <name type="synonym">Coprinus micaceus</name>
    <dbReference type="NCBI Taxonomy" id="71717"/>
    <lineage>
        <taxon>Eukaryota</taxon>
        <taxon>Fungi</taxon>
        <taxon>Dikarya</taxon>
        <taxon>Basidiomycota</taxon>
        <taxon>Agaricomycotina</taxon>
        <taxon>Agaricomycetes</taxon>
        <taxon>Agaricomycetidae</taxon>
        <taxon>Agaricales</taxon>
        <taxon>Agaricineae</taxon>
        <taxon>Psathyrellaceae</taxon>
        <taxon>Coprinellus</taxon>
    </lineage>
</organism>
<feature type="non-terminal residue" evidence="2">
    <location>
        <position position="149"/>
    </location>
</feature>
<dbReference type="AlphaFoldDB" id="A0A4Y7TDA6"/>
<sequence>MSSDKNMSVIWVGKENGVRKTIAVTPRGSKCPVPRNSLRSSNSCYSGTSDAYGAGYSPSRNSFQVPNSSSLVGYTWSRGHTGTTSQGFETSDEPDLSELANIDTSRLTELERLAIVARLYHAHEARASGSSSSGFSRYPGCSSSSTAMM</sequence>
<dbReference type="Proteomes" id="UP000298030">
    <property type="component" value="Unassembled WGS sequence"/>
</dbReference>
<keyword evidence="3" id="KW-1185">Reference proteome</keyword>
<evidence type="ECO:0000313" key="3">
    <source>
        <dbReference type="Proteomes" id="UP000298030"/>
    </source>
</evidence>
<reference evidence="2 3" key="1">
    <citation type="journal article" date="2019" name="Nat. Ecol. Evol.">
        <title>Megaphylogeny resolves global patterns of mushroom evolution.</title>
        <authorList>
            <person name="Varga T."/>
            <person name="Krizsan K."/>
            <person name="Foldi C."/>
            <person name="Dima B."/>
            <person name="Sanchez-Garcia M."/>
            <person name="Sanchez-Ramirez S."/>
            <person name="Szollosi G.J."/>
            <person name="Szarkandi J.G."/>
            <person name="Papp V."/>
            <person name="Albert L."/>
            <person name="Andreopoulos W."/>
            <person name="Angelini C."/>
            <person name="Antonin V."/>
            <person name="Barry K.W."/>
            <person name="Bougher N.L."/>
            <person name="Buchanan P."/>
            <person name="Buyck B."/>
            <person name="Bense V."/>
            <person name="Catcheside P."/>
            <person name="Chovatia M."/>
            <person name="Cooper J."/>
            <person name="Damon W."/>
            <person name="Desjardin D."/>
            <person name="Finy P."/>
            <person name="Geml J."/>
            <person name="Haridas S."/>
            <person name="Hughes K."/>
            <person name="Justo A."/>
            <person name="Karasinski D."/>
            <person name="Kautmanova I."/>
            <person name="Kiss B."/>
            <person name="Kocsube S."/>
            <person name="Kotiranta H."/>
            <person name="LaButti K.M."/>
            <person name="Lechner B.E."/>
            <person name="Liimatainen K."/>
            <person name="Lipzen A."/>
            <person name="Lukacs Z."/>
            <person name="Mihaltcheva S."/>
            <person name="Morgado L.N."/>
            <person name="Niskanen T."/>
            <person name="Noordeloos M.E."/>
            <person name="Ohm R.A."/>
            <person name="Ortiz-Santana B."/>
            <person name="Ovrebo C."/>
            <person name="Racz N."/>
            <person name="Riley R."/>
            <person name="Savchenko A."/>
            <person name="Shiryaev A."/>
            <person name="Soop K."/>
            <person name="Spirin V."/>
            <person name="Szebenyi C."/>
            <person name="Tomsovsky M."/>
            <person name="Tulloss R.E."/>
            <person name="Uehling J."/>
            <person name="Grigoriev I.V."/>
            <person name="Vagvolgyi C."/>
            <person name="Papp T."/>
            <person name="Martin F.M."/>
            <person name="Miettinen O."/>
            <person name="Hibbett D.S."/>
            <person name="Nagy L.G."/>
        </authorList>
    </citation>
    <scope>NUCLEOTIDE SEQUENCE [LARGE SCALE GENOMIC DNA]</scope>
    <source>
        <strain evidence="2 3">FP101781</strain>
    </source>
</reference>
<name>A0A4Y7TDA6_COPMI</name>
<evidence type="ECO:0000256" key="1">
    <source>
        <dbReference type="SAM" id="MobiDB-lite"/>
    </source>
</evidence>
<comment type="caution">
    <text evidence="2">The sequence shown here is derived from an EMBL/GenBank/DDBJ whole genome shotgun (WGS) entry which is preliminary data.</text>
</comment>
<dbReference type="EMBL" id="QPFP01000016">
    <property type="protein sequence ID" value="TEB32153.1"/>
    <property type="molecule type" value="Genomic_DNA"/>
</dbReference>
<gene>
    <name evidence="2" type="ORF">FA13DRAFT_1731897</name>
</gene>
<feature type="region of interest" description="Disordered" evidence="1">
    <location>
        <begin position="128"/>
        <end position="149"/>
    </location>
</feature>
<feature type="region of interest" description="Disordered" evidence="1">
    <location>
        <begin position="26"/>
        <end position="45"/>
    </location>
</feature>
<protein>
    <submittedName>
        <fullName evidence="2">Uncharacterized protein</fullName>
    </submittedName>
</protein>
<accession>A0A4Y7TDA6</accession>
<evidence type="ECO:0000313" key="2">
    <source>
        <dbReference type="EMBL" id="TEB32153.1"/>
    </source>
</evidence>